<dbReference type="NCBIfam" id="TIGR00255">
    <property type="entry name" value="YicC/YloC family endoribonuclease"/>
    <property type="match status" value="1"/>
</dbReference>
<evidence type="ECO:0000259" key="7">
    <source>
        <dbReference type="Pfam" id="PF08340"/>
    </source>
</evidence>
<evidence type="ECO:0000256" key="2">
    <source>
        <dbReference type="ARBA" id="ARBA00022722"/>
    </source>
</evidence>
<feature type="domain" description="Endoribonuclease YicC-like C-terminal" evidence="7">
    <location>
        <begin position="165"/>
        <end position="280"/>
    </location>
</feature>
<comment type="similarity">
    <text evidence="5">Belongs to the YicC/YloC family.</text>
</comment>
<evidence type="ECO:0000256" key="5">
    <source>
        <dbReference type="ARBA" id="ARBA00035648"/>
    </source>
</evidence>
<feature type="domain" description="Endoribonuclease YicC-like N-terminal" evidence="6">
    <location>
        <begin position="1"/>
        <end position="146"/>
    </location>
</feature>
<dbReference type="Pfam" id="PF03755">
    <property type="entry name" value="YicC-like_N"/>
    <property type="match status" value="1"/>
</dbReference>
<accession>A0A410FTF9</accession>
<evidence type="ECO:0000313" key="8">
    <source>
        <dbReference type="EMBL" id="QAA76375.1"/>
    </source>
</evidence>
<dbReference type="InterPro" id="IPR013527">
    <property type="entry name" value="YicC-like_N"/>
</dbReference>
<evidence type="ECO:0000313" key="9">
    <source>
        <dbReference type="Proteomes" id="UP000287233"/>
    </source>
</evidence>
<comment type="cofactor">
    <cofactor evidence="1">
        <name>a divalent metal cation</name>
        <dbReference type="ChEBI" id="CHEBI:60240"/>
    </cofactor>
</comment>
<protein>
    <recommendedName>
        <fullName evidence="10">YicC family protein</fullName>
    </recommendedName>
</protein>
<organism evidence="8 9">
    <name type="scientific">Bipolaricaulis sibiricus</name>
    <dbReference type="NCBI Taxonomy" id="2501609"/>
    <lineage>
        <taxon>Bacteria</taxon>
        <taxon>Candidatus Bipolaricaulota</taxon>
        <taxon>Candidatus Bipolaricaulia</taxon>
        <taxon>Candidatus Bipolaricaulales</taxon>
        <taxon>Candidatus Bipolaricaulaceae</taxon>
        <taxon>Candidatus Bipolaricaulis</taxon>
    </lineage>
</organism>
<dbReference type="PANTHER" id="PTHR30636">
    <property type="entry name" value="UPF0701 PROTEIN YICC"/>
    <property type="match status" value="1"/>
</dbReference>
<dbReference type="InterPro" id="IPR005229">
    <property type="entry name" value="YicC/YloC-like"/>
</dbReference>
<dbReference type="Pfam" id="PF08340">
    <property type="entry name" value="YicC-like_C"/>
    <property type="match status" value="1"/>
</dbReference>
<keyword evidence="2" id="KW-0540">Nuclease</keyword>
<sequence length="280" mass="30995">MTGFGRARATHGDRSVQVDLRSVNHRFLEVRVRGLADLPLLAQRCEERLREAFVRGSLDLFVRWETGSRSKRLGLDAARQYLDDLTQLQTQLGLSDAPRLDHLVALGVFAEAAPEEEELWPVLAEGLEGAIGAVTTARSAEGSALRTVLAREVELLRKAIGDAERLAPRALDDARARISSRIEELKVDVDPARIATELVLWAERSDVQEELDRLHSHVVRFAQLLDATEPVGREMEFLAQEMGREAGTLSAKARSASLAQAAGVIRLAVDRIREQARNVE</sequence>
<reference evidence="9" key="1">
    <citation type="submission" date="2018-12" db="EMBL/GenBank/DDBJ databases">
        <title>Complete genome sequence of an uncultured bacterium of the candidate phylum Bipolaricaulota.</title>
        <authorList>
            <person name="Kadnikov V.V."/>
            <person name="Mardanov A.V."/>
            <person name="Beletsky A.V."/>
            <person name="Frank Y.A."/>
            <person name="Karnachuk O.V."/>
            <person name="Ravin N.V."/>
        </authorList>
    </citation>
    <scope>NUCLEOTIDE SEQUENCE [LARGE SCALE GENOMIC DNA]</scope>
</reference>
<dbReference type="GO" id="GO:0016787">
    <property type="term" value="F:hydrolase activity"/>
    <property type="evidence" value="ECO:0007669"/>
    <property type="project" value="UniProtKB-KW"/>
</dbReference>
<dbReference type="EMBL" id="CP034928">
    <property type="protein sequence ID" value="QAA76375.1"/>
    <property type="molecule type" value="Genomic_DNA"/>
</dbReference>
<dbReference type="AlphaFoldDB" id="A0A410FTF9"/>
<name>A0A410FTF9_BIPS1</name>
<dbReference type="InterPro" id="IPR013551">
    <property type="entry name" value="YicC-like_C"/>
</dbReference>
<dbReference type="KEGG" id="bih:BIP78_0609"/>
<keyword evidence="4" id="KW-0378">Hydrolase</keyword>
<evidence type="ECO:0000256" key="3">
    <source>
        <dbReference type="ARBA" id="ARBA00022759"/>
    </source>
</evidence>
<dbReference type="PANTHER" id="PTHR30636:SF3">
    <property type="entry name" value="UPF0701 PROTEIN YICC"/>
    <property type="match status" value="1"/>
</dbReference>
<keyword evidence="3" id="KW-0255">Endonuclease</keyword>
<proteinExistence type="inferred from homology"/>
<dbReference type="Proteomes" id="UP000287233">
    <property type="component" value="Chromosome"/>
</dbReference>
<dbReference type="GO" id="GO:0004521">
    <property type="term" value="F:RNA endonuclease activity"/>
    <property type="evidence" value="ECO:0007669"/>
    <property type="project" value="InterPro"/>
</dbReference>
<evidence type="ECO:0008006" key="10">
    <source>
        <dbReference type="Google" id="ProtNLM"/>
    </source>
</evidence>
<gene>
    <name evidence="8" type="ORF">BIP78_0609</name>
</gene>
<evidence type="ECO:0000256" key="1">
    <source>
        <dbReference type="ARBA" id="ARBA00001968"/>
    </source>
</evidence>
<evidence type="ECO:0000256" key="4">
    <source>
        <dbReference type="ARBA" id="ARBA00022801"/>
    </source>
</evidence>
<evidence type="ECO:0000259" key="6">
    <source>
        <dbReference type="Pfam" id="PF03755"/>
    </source>
</evidence>